<name>A0ABS0FDL3_9FLAO</name>
<reference evidence="7 8" key="1">
    <citation type="submission" date="2020-11" db="EMBL/GenBank/DDBJ databases">
        <title>Kaistella gelatinilytica sp. nov., a flavobacterium isolated from Antarctic Soil.</title>
        <authorList>
            <person name="Li J."/>
        </authorList>
    </citation>
    <scope>NUCLEOTIDE SEQUENCE [LARGE SCALE GENOMIC DNA]</scope>
    <source>
        <strain evidence="7 8">G5-32</strain>
    </source>
</reference>
<dbReference type="InterPro" id="IPR009056">
    <property type="entry name" value="Cyt_c-like_dom"/>
</dbReference>
<feature type="domain" description="Cytochrome c" evidence="6">
    <location>
        <begin position="123"/>
        <end position="206"/>
    </location>
</feature>
<keyword evidence="1 4" id="KW-0349">Heme</keyword>
<keyword evidence="2 4" id="KW-0479">Metal-binding</keyword>
<evidence type="ECO:0000256" key="5">
    <source>
        <dbReference type="SAM" id="MobiDB-lite"/>
    </source>
</evidence>
<evidence type="ECO:0000256" key="1">
    <source>
        <dbReference type="ARBA" id="ARBA00022617"/>
    </source>
</evidence>
<keyword evidence="3 4" id="KW-0408">Iron</keyword>
<dbReference type="EMBL" id="JADPVI010000003">
    <property type="protein sequence ID" value="MBF8457810.1"/>
    <property type="molecule type" value="Genomic_DNA"/>
</dbReference>
<dbReference type="RefSeq" id="WP_196080294.1">
    <property type="nucleotide sequence ID" value="NZ_JADPVI010000003.1"/>
</dbReference>
<dbReference type="SUPFAM" id="SSF46626">
    <property type="entry name" value="Cytochrome c"/>
    <property type="match status" value="1"/>
</dbReference>
<evidence type="ECO:0000256" key="2">
    <source>
        <dbReference type="ARBA" id="ARBA00022723"/>
    </source>
</evidence>
<protein>
    <submittedName>
        <fullName evidence="7">Cytochrome c</fullName>
    </submittedName>
</protein>
<evidence type="ECO:0000256" key="4">
    <source>
        <dbReference type="PROSITE-ProRule" id="PRU00433"/>
    </source>
</evidence>
<evidence type="ECO:0000256" key="3">
    <source>
        <dbReference type="ARBA" id="ARBA00023004"/>
    </source>
</evidence>
<sequence length="255" mass="26668">MLKMKENIIKITAIIGFVAFSLSSCSKENPPLVYFPDMYFPVAYDPLAKAVIAYSDHETEIPAFVNNNGATGLGPVDGTVSHDVDGVADEAMNSTMTPDQYNGGYDQSKLIVGSPLKNANQQKDIERGKGLYEKTCSACHGIAGDGQGPIVVSGAYAGVPKYADRQITVGSVHYVLMHGRNSMGSYAGMLTPGDRWRVALYVMSAFKGGVNPAPAAAAAMPMASTTATPTPATDAKPADAAMVAPAANVTTSPKK</sequence>
<evidence type="ECO:0000313" key="7">
    <source>
        <dbReference type="EMBL" id="MBF8457810.1"/>
    </source>
</evidence>
<dbReference type="PROSITE" id="PS51007">
    <property type="entry name" value="CYTC"/>
    <property type="match status" value="1"/>
</dbReference>
<feature type="region of interest" description="Disordered" evidence="5">
    <location>
        <begin position="225"/>
        <end position="255"/>
    </location>
</feature>
<dbReference type="PROSITE" id="PS51257">
    <property type="entry name" value="PROKAR_LIPOPROTEIN"/>
    <property type="match status" value="1"/>
</dbReference>
<dbReference type="Gene3D" id="1.10.760.10">
    <property type="entry name" value="Cytochrome c-like domain"/>
    <property type="match status" value="1"/>
</dbReference>
<gene>
    <name evidence="7" type="ORF">IV494_11530</name>
</gene>
<proteinExistence type="predicted"/>
<comment type="caution">
    <text evidence="7">The sequence shown here is derived from an EMBL/GenBank/DDBJ whole genome shotgun (WGS) entry which is preliminary data.</text>
</comment>
<dbReference type="InterPro" id="IPR036909">
    <property type="entry name" value="Cyt_c-like_dom_sf"/>
</dbReference>
<evidence type="ECO:0000313" key="8">
    <source>
        <dbReference type="Proteomes" id="UP000660070"/>
    </source>
</evidence>
<keyword evidence="8" id="KW-1185">Reference proteome</keyword>
<accession>A0ABS0FDL3</accession>
<dbReference type="Proteomes" id="UP000660070">
    <property type="component" value="Unassembled WGS sequence"/>
</dbReference>
<dbReference type="Pfam" id="PF13442">
    <property type="entry name" value="Cytochrome_CBB3"/>
    <property type="match status" value="1"/>
</dbReference>
<evidence type="ECO:0000259" key="6">
    <source>
        <dbReference type="PROSITE" id="PS51007"/>
    </source>
</evidence>
<organism evidence="7 8">
    <name type="scientific">Kaistella gelatinilytica</name>
    <dbReference type="NCBI Taxonomy" id="2787636"/>
    <lineage>
        <taxon>Bacteria</taxon>
        <taxon>Pseudomonadati</taxon>
        <taxon>Bacteroidota</taxon>
        <taxon>Flavobacteriia</taxon>
        <taxon>Flavobacteriales</taxon>
        <taxon>Weeksellaceae</taxon>
        <taxon>Chryseobacterium group</taxon>
        <taxon>Kaistella</taxon>
    </lineage>
</organism>